<proteinExistence type="predicted"/>
<keyword evidence="1" id="KW-1133">Transmembrane helix</keyword>
<keyword evidence="1" id="KW-0472">Membrane</keyword>
<protein>
    <submittedName>
        <fullName evidence="2">Uncharacterized protein</fullName>
    </submittedName>
</protein>
<keyword evidence="3" id="KW-1185">Reference proteome</keyword>
<dbReference type="AlphaFoldDB" id="A0AAW1R128"/>
<name>A0AAW1R128_9CHLO</name>
<reference evidence="2 3" key="1">
    <citation type="journal article" date="2024" name="Nat. Commun.">
        <title>Phylogenomics reveals the evolutionary origins of lichenization in chlorophyte algae.</title>
        <authorList>
            <person name="Puginier C."/>
            <person name="Libourel C."/>
            <person name="Otte J."/>
            <person name="Skaloud P."/>
            <person name="Haon M."/>
            <person name="Grisel S."/>
            <person name="Petersen M."/>
            <person name="Berrin J.G."/>
            <person name="Delaux P.M."/>
            <person name="Dal Grande F."/>
            <person name="Keller J."/>
        </authorList>
    </citation>
    <scope>NUCLEOTIDE SEQUENCE [LARGE SCALE GENOMIC DNA]</scope>
    <source>
        <strain evidence="2 3">SAG 245.80</strain>
    </source>
</reference>
<comment type="caution">
    <text evidence="2">The sequence shown here is derived from an EMBL/GenBank/DDBJ whole genome shotgun (WGS) entry which is preliminary data.</text>
</comment>
<dbReference type="SUPFAM" id="SSF57938">
    <property type="entry name" value="DnaJ/Hsp40 cysteine-rich domain"/>
    <property type="match status" value="1"/>
</dbReference>
<dbReference type="InterPro" id="IPR036410">
    <property type="entry name" value="HSP_DnaJ_Cys-rich_dom_sf"/>
</dbReference>
<sequence>MPSACPHATPHAAVPGYAEVARLASLSRVFMGVPPARQLARNLGRVARPSGPLSVLIVIFTVVGALLAAIWQRIVSNVRKCSACRGFGIARCRLCTGMGSVGWEGKFRHNEPCPVCLGRRYTECQHCGGRFHRPLFHHARRDPVSFAESLQDNYSPVGARVLED</sequence>
<accession>A0AAW1R128</accession>
<dbReference type="EMBL" id="JALJOU010000059">
    <property type="protein sequence ID" value="KAK9827323.1"/>
    <property type="molecule type" value="Genomic_DNA"/>
</dbReference>
<dbReference type="Proteomes" id="UP001445335">
    <property type="component" value="Unassembled WGS sequence"/>
</dbReference>
<evidence type="ECO:0000313" key="3">
    <source>
        <dbReference type="Proteomes" id="UP001445335"/>
    </source>
</evidence>
<gene>
    <name evidence="2" type="ORF">WJX81_005116</name>
</gene>
<evidence type="ECO:0000256" key="1">
    <source>
        <dbReference type="SAM" id="Phobius"/>
    </source>
</evidence>
<keyword evidence="1" id="KW-0812">Transmembrane</keyword>
<organism evidence="2 3">
    <name type="scientific">Elliptochloris bilobata</name>
    <dbReference type="NCBI Taxonomy" id="381761"/>
    <lineage>
        <taxon>Eukaryota</taxon>
        <taxon>Viridiplantae</taxon>
        <taxon>Chlorophyta</taxon>
        <taxon>core chlorophytes</taxon>
        <taxon>Trebouxiophyceae</taxon>
        <taxon>Trebouxiophyceae incertae sedis</taxon>
        <taxon>Elliptochloris clade</taxon>
        <taxon>Elliptochloris</taxon>
    </lineage>
</organism>
<feature type="transmembrane region" description="Helical" evidence="1">
    <location>
        <begin position="53"/>
        <end position="71"/>
    </location>
</feature>
<evidence type="ECO:0000313" key="2">
    <source>
        <dbReference type="EMBL" id="KAK9827323.1"/>
    </source>
</evidence>